<evidence type="ECO:0000256" key="10">
    <source>
        <dbReference type="HAMAP-Rule" id="MF_02227"/>
    </source>
</evidence>
<feature type="binding site" evidence="10 14">
    <location>
        <begin position="150"/>
        <end position="153"/>
    </location>
    <ligand>
        <name>substrate</name>
    </ligand>
</feature>
<dbReference type="GO" id="GO:0005737">
    <property type="term" value="C:cytoplasm"/>
    <property type="evidence" value="ECO:0007669"/>
    <property type="project" value="UniProtKB-ARBA"/>
</dbReference>
<keyword evidence="13" id="KW-0464">Manganese</keyword>
<dbReference type="GO" id="GO:0004750">
    <property type="term" value="F:D-ribulose-phosphate 3-epimerase activity"/>
    <property type="evidence" value="ECO:0007669"/>
    <property type="project" value="UniProtKB-UniRule"/>
</dbReference>
<dbReference type="InterPro" id="IPR000056">
    <property type="entry name" value="Ribul_P_3_epim-like"/>
</dbReference>
<comment type="cofactor">
    <cofactor evidence="2">
        <name>Mn(2+)</name>
        <dbReference type="ChEBI" id="CHEBI:29035"/>
    </cofactor>
</comment>
<protein>
    <recommendedName>
        <fullName evidence="7 10">Ribulose-phosphate 3-epimerase</fullName>
        <ecNumber evidence="7 10">5.1.3.1</ecNumber>
    </recommendedName>
</protein>
<dbReference type="InterPro" id="IPR026019">
    <property type="entry name" value="Ribul_P_3_epim"/>
</dbReference>
<dbReference type="Pfam" id="PF00834">
    <property type="entry name" value="Ribul_P_3_epim"/>
    <property type="match status" value="1"/>
</dbReference>
<feature type="active site" description="Proton acceptor" evidence="10 12">
    <location>
        <position position="35"/>
    </location>
</feature>
<keyword evidence="13" id="KW-0862">Zinc</keyword>
<dbReference type="EMBL" id="OUNE01000132">
    <property type="protein sequence ID" value="SPP33229.1"/>
    <property type="molecule type" value="Genomic_DNA"/>
</dbReference>
<evidence type="ECO:0000256" key="5">
    <source>
        <dbReference type="ARBA" id="ARBA00001954"/>
    </source>
</evidence>
<evidence type="ECO:0000256" key="11">
    <source>
        <dbReference type="PIRNR" id="PIRNR001461"/>
    </source>
</evidence>
<feature type="binding site" evidence="10 13">
    <location>
        <position position="183"/>
    </location>
    <ligand>
        <name>a divalent metal cation</name>
        <dbReference type="ChEBI" id="CHEBI:60240"/>
    </ligand>
</feature>
<dbReference type="AlphaFoldDB" id="A0A3B0JDG3"/>
<dbReference type="NCBIfam" id="NF004076">
    <property type="entry name" value="PRK05581.1-4"/>
    <property type="match status" value="1"/>
</dbReference>
<comment type="similarity">
    <text evidence="6 10 11">Belongs to the ribulose-phosphate 3-epimerase family.</text>
</comment>
<evidence type="ECO:0000256" key="7">
    <source>
        <dbReference type="ARBA" id="ARBA00013188"/>
    </source>
</evidence>
<comment type="cofactor">
    <cofactor evidence="4">
        <name>Zn(2+)</name>
        <dbReference type="ChEBI" id="CHEBI:29105"/>
    </cofactor>
</comment>
<comment type="cofactor">
    <cofactor evidence="5">
        <name>Fe(2+)</name>
        <dbReference type="ChEBI" id="CHEBI:29033"/>
    </cofactor>
</comment>
<dbReference type="PROSITE" id="PS01085">
    <property type="entry name" value="RIBUL_P_3_EPIMER_1"/>
    <property type="match status" value="1"/>
</dbReference>
<gene>
    <name evidence="10 15" type="primary">rpe</name>
    <name evidence="15" type="ORF">WBAD_0776</name>
</gene>
<feature type="binding site" evidence="10 13">
    <location>
        <position position="35"/>
    </location>
    <ligand>
        <name>a divalent metal cation</name>
        <dbReference type="ChEBI" id="CHEBI:60240"/>
    </ligand>
</feature>
<reference evidence="15" key="1">
    <citation type="submission" date="2018-04" db="EMBL/GenBank/DDBJ databases">
        <authorList>
            <person name="Go L.Y."/>
            <person name="Mitchell J.A."/>
        </authorList>
    </citation>
    <scope>NUCLEOTIDE SEQUENCE</scope>
    <source>
        <strain evidence="15">WBAD</strain>
    </source>
</reference>
<dbReference type="PROSITE" id="PS01086">
    <property type="entry name" value="RIBUL_P_3_EPIMER_2"/>
    <property type="match status" value="1"/>
</dbReference>
<keyword evidence="9 10" id="KW-0413">Isomerase</keyword>
<dbReference type="Gene3D" id="3.20.20.70">
    <property type="entry name" value="Aldolase class I"/>
    <property type="match status" value="1"/>
</dbReference>
<dbReference type="InterPro" id="IPR013785">
    <property type="entry name" value="Aldolase_TIM"/>
</dbReference>
<evidence type="ECO:0000256" key="13">
    <source>
        <dbReference type="PIRSR" id="PIRSR001461-2"/>
    </source>
</evidence>
<feature type="binding site" evidence="10 13">
    <location>
        <position position="66"/>
    </location>
    <ligand>
        <name>a divalent metal cation</name>
        <dbReference type="ChEBI" id="CHEBI:60240"/>
    </ligand>
</feature>
<keyword evidence="8 10" id="KW-0479">Metal-binding</keyword>
<comment type="catalytic activity">
    <reaction evidence="1 10 11">
        <text>D-ribulose 5-phosphate = D-xylulose 5-phosphate</text>
        <dbReference type="Rhea" id="RHEA:13677"/>
        <dbReference type="ChEBI" id="CHEBI:57737"/>
        <dbReference type="ChEBI" id="CHEBI:58121"/>
        <dbReference type="EC" id="5.1.3.1"/>
    </reaction>
</comment>
<dbReference type="FunFam" id="3.20.20.70:FF:000004">
    <property type="entry name" value="Ribulose-phosphate 3-epimerase"/>
    <property type="match status" value="1"/>
</dbReference>
<feature type="active site" description="Proton donor" evidence="10 12">
    <location>
        <position position="183"/>
    </location>
</feature>
<comment type="cofactor">
    <cofactor evidence="10 13">
        <name>a divalent metal cation</name>
        <dbReference type="ChEBI" id="CHEBI:60240"/>
    </cofactor>
    <text evidence="10 13">Binds 1 divalent metal cation per subunit.</text>
</comment>
<dbReference type="GO" id="GO:0006098">
    <property type="term" value="P:pentose-phosphate shunt"/>
    <property type="evidence" value="ECO:0007669"/>
    <property type="project" value="UniProtKB-UniRule"/>
</dbReference>
<accession>A0A3B0JDG3</accession>
<dbReference type="NCBIfam" id="TIGR01163">
    <property type="entry name" value="rpe"/>
    <property type="match status" value="1"/>
</dbReference>
<dbReference type="GO" id="GO:0019323">
    <property type="term" value="P:pentose catabolic process"/>
    <property type="evidence" value="ECO:0007669"/>
    <property type="project" value="UniProtKB-UniRule"/>
</dbReference>
<evidence type="ECO:0000256" key="1">
    <source>
        <dbReference type="ARBA" id="ARBA00001782"/>
    </source>
</evidence>
<keyword evidence="10 11" id="KW-0119">Carbohydrate metabolism</keyword>
<feature type="binding site" evidence="10 14">
    <location>
        <position position="66"/>
    </location>
    <ligand>
        <name>substrate</name>
    </ligand>
</feature>
<evidence type="ECO:0000313" key="15">
    <source>
        <dbReference type="EMBL" id="SPP33229.1"/>
    </source>
</evidence>
<evidence type="ECO:0000256" key="4">
    <source>
        <dbReference type="ARBA" id="ARBA00001947"/>
    </source>
</evidence>
<organism evidence="15">
    <name type="scientific">Wolbachia endosymbiont of Aleurodicus dispersus</name>
    <dbReference type="NCBI Taxonomy" id="1288877"/>
    <lineage>
        <taxon>Bacteria</taxon>
        <taxon>Pseudomonadati</taxon>
        <taxon>Pseudomonadota</taxon>
        <taxon>Alphaproteobacteria</taxon>
        <taxon>Rickettsiales</taxon>
        <taxon>Anaplasmataceae</taxon>
        <taxon>Wolbachieae</taxon>
        <taxon>Wolbachia</taxon>
    </lineage>
</organism>
<evidence type="ECO:0000256" key="8">
    <source>
        <dbReference type="ARBA" id="ARBA00022723"/>
    </source>
</evidence>
<proteinExistence type="inferred from homology"/>
<evidence type="ECO:0000256" key="9">
    <source>
        <dbReference type="ARBA" id="ARBA00023235"/>
    </source>
</evidence>
<feature type="binding site" evidence="10 14">
    <location>
        <begin position="205"/>
        <end position="206"/>
    </location>
    <ligand>
        <name>substrate</name>
    </ligand>
</feature>
<dbReference type="CDD" id="cd00429">
    <property type="entry name" value="RPE"/>
    <property type="match status" value="1"/>
</dbReference>
<dbReference type="PANTHER" id="PTHR11749">
    <property type="entry name" value="RIBULOSE-5-PHOSPHATE-3-EPIMERASE"/>
    <property type="match status" value="1"/>
</dbReference>
<feature type="binding site" evidence="10">
    <location>
        <begin position="183"/>
        <end position="185"/>
    </location>
    <ligand>
        <name>substrate</name>
    </ligand>
</feature>
<name>A0A3B0JDG3_9RICK</name>
<dbReference type="HAMAP" id="MF_02227">
    <property type="entry name" value="RPE"/>
    <property type="match status" value="1"/>
</dbReference>
<evidence type="ECO:0000256" key="3">
    <source>
        <dbReference type="ARBA" id="ARBA00001941"/>
    </source>
</evidence>
<comment type="cofactor">
    <cofactor evidence="3">
        <name>Co(2+)</name>
        <dbReference type="ChEBI" id="CHEBI:48828"/>
    </cofactor>
</comment>
<evidence type="ECO:0000256" key="2">
    <source>
        <dbReference type="ARBA" id="ARBA00001936"/>
    </source>
</evidence>
<dbReference type="EC" id="5.1.3.1" evidence="7 10"/>
<dbReference type="PIRSF" id="PIRSF001461">
    <property type="entry name" value="RPE"/>
    <property type="match status" value="1"/>
</dbReference>
<feature type="binding site" evidence="10 14">
    <location>
        <position position="8"/>
    </location>
    <ligand>
        <name>substrate</name>
    </ligand>
</feature>
<evidence type="ECO:0000256" key="12">
    <source>
        <dbReference type="PIRSR" id="PIRSR001461-1"/>
    </source>
</evidence>
<evidence type="ECO:0000256" key="6">
    <source>
        <dbReference type="ARBA" id="ARBA00009541"/>
    </source>
</evidence>
<evidence type="ECO:0000256" key="14">
    <source>
        <dbReference type="PIRSR" id="PIRSR001461-3"/>
    </source>
</evidence>
<comment type="function">
    <text evidence="10">Catalyzes the reversible epimerization of D-ribulose 5-phosphate to D-xylulose 5-phosphate.</text>
</comment>
<comment type="pathway">
    <text evidence="10">Carbohydrate degradation.</text>
</comment>
<keyword evidence="13" id="KW-0170">Cobalt</keyword>
<dbReference type="GO" id="GO:0046872">
    <property type="term" value="F:metal ion binding"/>
    <property type="evidence" value="ECO:0007669"/>
    <property type="project" value="UniProtKB-UniRule"/>
</dbReference>
<dbReference type="InterPro" id="IPR011060">
    <property type="entry name" value="RibuloseP-bd_barrel"/>
</dbReference>
<dbReference type="SUPFAM" id="SSF51366">
    <property type="entry name" value="Ribulose-phoshate binding barrel"/>
    <property type="match status" value="1"/>
</dbReference>
<sequence>MGIKIAPSILSADFAKLGEEVKRISDLNVDYIHIDVMDGNFVPNITIGPNVISAIRKYSNLPFDVHLMIKSPGNHIESFINAGADIITIHAEAEIHLERLVRKIKSYKDINYTKKTIQVGVSIVPSTSPSVLEYIIHELDIVLIMTVNPGFGGQEFIHSQLSKISTVRKMIQDRNLKTQVSVDGGVNFSNAADVIKAGANILVAGSAIFKAEDVKKTINDLKNLSL</sequence>
<feature type="binding site" evidence="14">
    <location>
        <position position="185"/>
    </location>
    <ligand>
        <name>substrate</name>
    </ligand>
</feature>
<feature type="binding site" evidence="10 13">
    <location>
        <position position="33"/>
    </location>
    <ligand>
        <name>a divalent metal cation</name>
        <dbReference type="ChEBI" id="CHEBI:60240"/>
    </ligand>
</feature>